<keyword evidence="2" id="KW-1133">Transmembrane helix</keyword>
<keyword evidence="1" id="KW-0175">Coiled coil</keyword>
<feature type="transmembrane region" description="Helical" evidence="2">
    <location>
        <begin position="304"/>
        <end position="325"/>
    </location>
</feature>
<evidence type="ECO:0000313" key="4">
    <source>
        <dbReference type="Proteomes" id="UP001295684"/>
    </source>
</evidence>
<dbReference type="Proteomes" id="UP001295684">
    <property type="component" value="Unassembled WGS sequence"/>
</dbReference>
<gene>
    <name evidence="3" type="ORF">ECRASSUSDP1_LOCUS13337</name>
</gene>
<keyword evidence="2" id="KW-0812">Transmembrane</keyword>
<feature type="transmembrane region" description="Helical" evidence="2">
    <location>
        <begin position="28"/>
        <end position="47"/>
    </location>
</feature>
<feature type="transmembrane region" description="Helical" evidence="2">
    <location>
        <begin position="53"/>
        <end position="81"/>
    </location>
</feature>
<feature type="transmembrane region" description="Helical" evidence="2">
    <location>
        <begin position="331"/>
        <end position="351"/>
    </location>
</feature>
<proteinExistence type="predicted"/>
<feature type="transmembrane region" description="Helical" evidence="2">
    <location>
        <begin position="196"/>
        <end position="219"/>
    </location>
</feature>
<feature type="transmembrane region" description="Helical" evidence="2">
    <location>
        <begin position="231"/>
        <end position="254"/>
    </location>
</feature>
<organism evidence="3 4">
    <name type="scientific">Euplotes crassus</name>
    <dbReference type="NCBI Taxonomy" id="5936"/>
    <lineage>
        <taxon>Eukaryota</taxon>
        <taxon>Sar</taxon>
        <taxon>Alveolata</taxon>
        <taxon>Ciliophora</taxon>
        <taxon>Intramacronucleata</taxon>
        <taxon>Spirotrichea</taxon>
        <taxon>Hypotrichia</taxon>
        <taxon>Euplotida</taxon>
        <taxon>Euplotidae</taxon>
        <taxon>Moneuplotes</taxon>
    </lineage>
</organism>
<sequence length="383" mass="43325">MNIRTAEEERKDERGYLEEPGVYLDHKYYIYALIVPILFGTRAITLEKTLADPYWIFCIENMFVLVICLGLTLSLYFYIGCSRISFIDFCFKYVTIFKIKRVVLLAIISGFCLAAGNFLLILAFNFNDMSQGSSTPLSCVLLVSTLICLWFGIYFFNERHAYRQYLGGAIMLAAAVLLTTERDFEVAIVVSIYKNAYFIISLVLGLISCFFVSCAVICGKFAMFHHNANPVEFGVLSMTFASIISLATLVKVILSSEEFITDPKTSGFFTVIRIGFQALLYCVGYIIFYKAANLGTIGSTQLFYNCKIAVVLIEEFLIVGIIPGVTRSSNLVFELICFVALFVGAFLLVFVKEKKRTIEDLYEELAAEERDKKEEEERNKVCI</sequence>
<protein>
    <submittedName>
        <fullName evidence="3">Uncharacterized protein</fullName>
    </submittedName>
</protein>
<accession>A0AAD1XEP7</accession>
<feature type="transmembrane region" description="Helical" evidence="2">
    <location>
        <begin position="102"/>
        <end position="123"/>
    </location>
</feature>
<feature type="coiled-coil region" evidence="1">
    <location>
        <begin position="348"/>
        <end position="379"/>
    </location>
</feature>
<dbReference type="EMBL" id="CAMPGE010013272">
    <property type="protein sequence ID" value="CAI2372010.1"/>
    <property type="molecule type" value="Genomic_DNA"/>
</dbReference>
<feature type="transmembrane region" description="Helical" evidence="2">
    <location>
        <begin position="274"/>
        <end position="292"/>
    </location>
</feature>
<evidence type="ECO:0000313" key="3">
    <source>
        <dbReference type="EMBL" id="CAI2372010.1"/>
    </source>
</evidence>
<keyword evidence="2" id="KW-0472">Membrane</keyword>
<reference evidence="3" key="1">
    <citation type="submission" date="2023-07" db="EMBL/GenBank/DDBJ databases">
        <authorList>
            <consortium name="AG Swart"/>
            <person name="Singh M."/>
            <person name="Singh A."/>
            <person name="Seah K."/>
            <person name="Emmerich C."/>
        </authorList>
    </citation>
    <scope>NUCLEOTIDE SEQUENCE</scope>
    <source>
        <strain evidence="3">DP1</strain>
    </source>
</reference>
<feature type="transmembrane region" description="Helical" evidence="2">
    <location>
        <begin position="135"/>
        <end position="156"/>
    </location>
</feature>
<name>A0AAD1XEP7_EUPCR</name>
<evidence type="ECO:0000256" key="2">
    <source>
        <dbReference type="SAM" id="Phobius"/>
    </source>
</evidence>
<comment type="caution">
    <text evidence="3">The sequence shown here is derived from an EMBL/GenBank/DDBJ whole genome shotgun (WGS) entry which is preliminary data.</text>
</comment>
<evidence type="ECO:0000256" key="1">
    <source>
        <dbReference type="SAM" id="Coils"/>
    </source>
</evidence>
<dbReference type="AlphaFoldDB" id="A0AAD1XEP7"/>
<feature type="transmembrane region" description="Helical" evidence="2">
    <location>
        <begin position="165"/>
        <end position="184"/>
    </location>
</feature>
<keyword evidence="4" id="KW-1185">Reference proteome</keyword>